<protein>
    <recommendedName>
        <fullName evidence="3">RidA/YER057c/UK114 family protein</fullName>
    </recommendedName>
</protein>
<dbReference type="SUPFAM" id="SSF55298">
    <property type="entry name" value="YjgF-like"/>
    <property type="match status" value="1"/>
</dbReference>
<evidence type="ECO:0000313" key="2">
    <source>
        <dbReference type="Proteomes" id="UP000189369"/>
    </source>
</evidence>
<dbReference type="Gene3D" id="3.30.1330.40">
    <property type="entry name" value="RutC-like"/>
    <property type="match status" value="1"/>
</dbReference>
<dbReference type="PANTHER" id="PTHR47328:SF1">
    <property type="entry name" value="RUTC FAMILY PROTEIN YOAB"/>
    <property type="match status" value="1"/>
</dbReference>
<gene>
    <name evidence="1" type="ORF">PAEH1_03555</name>
</gene>
<accession>A0A1U9JYL3</accession>
<dbReference type="AlphaFoldDB" id="A0A1U9JYL3"/>
<reference evidence="1 2" key="1">
    <citation type="submission" date="2017-01" db="EMBL/GenBank/DDBJ databases">
        <title>Complete Genome Sequence of Paenalcaligenes hominis, Isolated from a paraplegic Patient with neurogenic bladder.</title>
        <authorList>
            <person name="Mukhopadhyay R."/>
            <person name="Joaquin J."/>
            <person name="Hogue R."/>
            <person name="Kilaru A."/>
            <person name="Jospin G."/>
            <person name="Mars K."/>
            <person name="Eisen J.A."/>
            <person name="Chaturvedi V."/>
        </authorList>
    </citation>
    <scope>NUCLEOTIDE SEQUENCE [LARGE SCALE GENOMIC DNA]</scope>
    <source>
        <strain evidence="1 2">15S00501</strain>
    </source>
</reference>
<dbReference type="KEGG" id="phn:PAEH1_03555"/>
<dbReference type="STRING" id="643674.PAEH1_03555"/>
<dbReference type="PANTHER" id="PTHR47328">
    <property type="match status" value="1"/>
</dbReference>
<name>A0A1U9JYL3_9BURK</name>
<dbReference type="Pfam" id="PF01042">
    <property type="entry name" value="Ribonuc_L-PSP"/>
    <property type="match status" value="1"/>
</dbReference>
<sequence length="118" mass="12610">MTIKRVEMGPRMSKAVVHNGVVYISGQVPQLTLAEGFEAQVKEVLHLIDTILSSVGCSRASLLSVSVSLADVGDFDVLNAVWEEWVDPENKPARITVGATLTSSEFKVEIGAIAAAKD</sequence>
<dbReference type="CDD" id="cd06150">
    <property type="entry name" value="YjgF_YER057c_UK114_like_2"/>
    <property type="match status" value="1"/>
</dbReference>
<dbReference type="Proteomes" id="UP000189369">
    <property type="component" value="Chromosome"/>
</dbReference>
<dbReference type="InterPro" id="IPR035959">
    <property type="entry name" value="RutC-like_sf"/>
</dbReference>
<evidence type="ECO:0000313" key="1">
    <source>
        <dbReference type="EMBL" id="AQS50872.1"/>
    </source>
</evidence>
<organism evidence="1 2">
    <name type="scientific">Paenalcaligenes hominis</name>
    <dbReference type="NCBI Taxonomy" id="643674"/>
    <lineage>
        <taxon>Bacteria</taxon>
        <taxon>Pseudomonadati</taxon>
        <taxon>Pseudomonadota</taxon>
        <taxon>Betaproteobacteria</taxon>
        <taxon>Burkholderiales</taxon>
        <taxon>Alcaligenaceae</taxon>
        <taxon>Paenalcaligenes</taxon>
    </lineage>
</organism>
<dbReference type="EMBL" id="CP019697">
    <property type="protein sequence ID" value="AQS50872.1"/>
    <property type="molecule type" value="Genomic_DNA"/>
</dbReference>
<evidence type="ECO:0008006" key="3">
    <source>
        <dbReference type="Google" id="ProtNLM"/>
    </source>
</evidence>
<dbReference type="OrthoDB" id="6899345at2"/>
<proteinExistence type="predicted"/>
<dbReference type="InterPro" id="IPR035709">
    <property type="entry name" value="YoaB-like"/>
</dbReference>
<dbReference type="InterPro" id="IPR006175">
    <property type="entry name" value="YjgF/YER057c/UK114"/>
</dbReference>